<dbReference type="EMBL" id="JACICC010000005">
    <property type="protein sequence ID" value="MBB3810242.1"/>
    <property type="molecule type" value="Genomic_DNA"/>
</dbReference>
<proteinExistence type="predicted"/>
<dbReference type="Gene3D" id="1.10.10.10">
    <property type="entry name" value="Winged helix-like DNA-binding domain superfamily/Winged helix DNA-binding domain"/>
    <property type="match status" value="1"/>
</dbReference>
<keyword evidence="2 5" id="KW-0238">DNA-binding</keyword>
<keyword evidence="3" id="KW-0804">Transcription</keyword>
<dbReference type="InterPro" id="IPR036388">
    <property type="entry name" value="WH-like_DNA-bd_sf"/>
</dbReference>
<dbReference type="CDD" id="cd06170">
    <property type="entry name" value="LuxR_C_like"/>
    <property type="match status" value="1"/>
</dbReference>
<dbReference type="SUPFAM" id="SSF46894">
    <property type="entry name" value="C-terminal effector domain of the bipartite response regulators"/>
    <property type="match status" value="1"/>
</dbReference>
<dbReference type="RefSeq" id="WP_183753110.1">
    <property type="nucleotide sequence ID" value="NZ_JACICC010000005.1"/>
</dbReference>
<gene>
    <name evidence="5" type="ORF">FHS81_002338</name>
</gene>
<sequence>MNFTASDLSFHQRLGHVLAYLGRDEFWPVFAAFLREQIAFNSWVLLIFRPSEPPLLVHEGDANDLEDALFRDYLLRLYKDDPFYIFANQPFASGPHRLEEVVTPQFRQSEYFHTYFAKNVVEDEVQLLAPFFQGAEQHGVLSLSLGFERRFTAEEYGLLSLISPWVLPLLAHAARQTLGELQTPAKRPNHGELERRLRALEGVRLTEREVQTALLLLSGQSTRGIAAHLGIAPETAKVHRRNLYDKLGVNSQIEVFALFASLPA</sequence>
<dbReference type="GO" id="GO:0003677">
    <property type="term" value="F:DNA binding"/>
    <property type="evidence" value="ECO:0007669"/>
    <property type="project" value="UniProtKB-KW"/>
</dbReference>
<dbReference type="AlphaFoldDB" id="A0A7W5Z5U5"/>
<dbReference type="GO" id="GO:0006355">
    <property type="term" value="P:regulation of DNA-templated transcription"/>
    <property type="evidence" value="ECO:0007669"/>
    <property type="project" value="InterPro"/>
</dbReference>
<dbReference type="PANTHER" id="PTHR44688">
    <property type="entry name" value="DNA-BINDING TRANSCRIPTIONAL ACTIVATOR DEVR_DOSR"/>
    <property type="match status" value="1"/>
</dbReference>
<evidence type="ECO:0000313" key="5">
    <source>
        <dbReference type="EMBL" id="MBB3810242.1"/>
    </source>
</evidence>
<organism evidence="5 6">
    <name type="scientific">Pseudochelatococcus contaminans</name>
    <dbReference type="NCBI Taxonomy" id="1538103"/>
    <lineage>
        <taxon>Bacteria</taxon>
        <taxon>Pseudomonadati</taxon>
        <taxon>Pseudomonadota</taxon>
        <taxon>Alphaproteobacteria</taxon>
        <taxon>Hyphomicrobiales</taxon>
        <taxon>Chelatococcaceae</taxon>
        <taxon>Pseudochelatococcus</taxon>
    </lineage>
</organism>
<evidence type="ECO:0000256" key="1">
    <source>
        <dbReference type="ARBA" id="ARBA00023015"/>
    </source>
</evidence>
<dbReference type="PROSITE" id="PS50043">
    <property type="entry name" value="HTH_LUXR_2"/>
    <property type="match status" value="1"/>
</dbReference>
<evidence type="ECO:0000313" key="6">
    <source>
        <dbReference type="Proteomes" id="UP000537592"/>
    </source>
</evidence>
<dbReference type="Proteomes" id="UP000537592">
    <property type="component" value="Unassembled WGS sequence"/>
</dbReference>
<dbReference type="InterPro" id="IPR016032">
    <property type="entry name" value="Sig_transdc_resp-reg_C-effctor"/>
</dbReference>
<keyword evidence="1" id="KW-0805">Transcription regulation</keyword>
<name>A0A7W5Z5U5_9HYPH</name>
<keyword evidence="6" id="KW-1185">Reference proteome</keyword>
<reference evidence="5 6" key="1">
    <citation type="submission" date="2020-08" db="EMBL/GenBank/DDBJ databases">
        <title>Genomic Encyclopedia of Type Strains, Phase IV (KMG-IV): sequencing the most valuable type-strain genomes for metagenomic binning, comparative biology and taxonomic classification.</title>
        <authorList>
            <person name="Goeker M."/>
        </authorList>
    </citation>
    <scope>NUCLEOTIDE SEQUENCE [LARGE SCALE GENOMIC DNA]</scope>
    <source>
        <strain evidence="5 6">DSM 28760</strain>
    </source>
</reference>
<evidence type="ECO:0000256" key="2">
    <source>
        <dbReference type="ARBA" id="ARBA00023125"/>
    </source>
</evidence>
<feature type="domain" description="HTH luxR-type" evidence="4">
    <location>
        <begin position="198"/>
        <end position="263"/>
    </location>
</feature>
<comment type="caution">
    <text evidence="5">The sequence shown here is derived from an EMBL/GenBank/DDBJ whole genome shotgun (WGS) entry which is preliminary data.</text>
</comment>
<evidence type="ECO:0000256" key="3">
    <source>
        <dbReference type="ARBA" id="ARBA00023163"/>
    </source>
</evidence>
<dbReference type="PRINTS" id="PR00038">
    <property type="entry name" value="HTHLUXR"/>
</dbReference>
<evidence type="ECO:0000259" key="4">
    <source>
        <dbReference type="PROSITE" id="PS50043"/>
    </source>
</evidence>
<dbReference type="InterPro" id="IPR000792">
    <property type="entry name" value="Tscrpt_reg_LuxR_C"/>
</dbReference>
<dbReference type="SMART" id="SM00421">
    <property type="entry name" value="HTH_LUXR"/>
    <property type="match status" value="1"/>
</dbReference>
<protein>
    <submittedName>
        <fullName evidence="5">DNA-binding CsgD family transcriptional regulator</fullName>
    </submittedName>
</protein>
<dbReference type="PANTHER" id="PTHR44688:SF16">
    <property type="entry name" value="DNA-BINDING TRANSCRIPTIONAL ACTIVATOR DEVR_DOSR"/>
    <property type="match status" value="1"/>
</dbReference>
<accession>A0A7W5Z5U5</accession>
<dbReference type="Pfam" id="PF00196">
    <property type="entry name" value="GerE"/>
    <property type="match status" value="1"/>
</dbReference>